<keyword evidence="1" id="KW-0812">Transmembrane</keyword>
<proteinExistence type="predicted"/>
<sequence>MCYLALGKNGKLAFRSRLVNPVSGGGINKSCKFAKELQAKGLISIVHLPVCGYLRSQAFRKLELERLWIPISFLFKIIKYVFFLTLWLNDDHWWTKRDGSLNIFSI</sequence>
<gene>
    <name evidence="2" type="ORF">HNQ88_002530</name>
</gene>
<organism evidence="2 3">
    <name type="scientific">Aureibacter tunicatorum</name>
    <dbReference type="NCBI Taxonomy" id="866807"/>
    <lineage>
        <taxon>Bacteria</taxon>
        <taxon>Pseudomonadati</taxon>
        <taxon>Bacteroidota</taxon>
        <taxon>Cytophagia</taxon>
        <taxon>Cytophagales</taxon>
        <taxon>Persicobacteraceae</taxon>
        <taxon>Aureibacter</taxon>
    </lineage>
</organism>
<keyword evidence="3" id="KW-1185">Reference proteome</keyword>
<keyword evidence="1" id="KW-0472">Membrane</keyword>
<dbReference type="EMBL" id="JAVDQD010000002">
    <property type="protein sequence ID" value="MDR6239493.1"/>
    <property type="molecule type" value="Genomic_DNA"/>
</dbReference>
<dbReference type="Proteomes" id="UP001185092">
    <property type="component" value="Unassembled WGS sequence"/>
</dbReference>
<keyword evidence="1" id="KW-1133">Transmembrane helix</keyword>
<reference evidence="2" key="1">
    <citation type="submission" date="2023-07" db="EMBL/GenBank/DDBJ databases">
        <title>Genomic Encyclopedia of Type Strains, Phase IV (KMG-IV): sequencing the most valuable type-strain genomes for metagenomic binning, comparative biology and taxonomic classification.</title>
        <authorList>
            <person name="Goeker M."/>
        </authorList>
    </citation>
    <scope>NUCLEOTIDE SEQUENCE</scope>
    <source>
        <strain evidence="2">DSM 26174</strain>
    </source>
</reference>
<evidence type="ECO:0000313" key="2">
    <source>
        <dbReference type="EMBL" id="MDR6239493.1"/>
    </source>
</evidence>
<comment type="caution">
    <text evidence="2">The sequence shown here is derived from an EMBL/GenBank/DDBJ whole genome shotgun (WGS) entry which is preliminary data.</text>
</comment>
<evidence type="ECO:0000313" key="3">
    <source>
        <dbReference type="Proteomes" id="UP001185092"/>
    </source>
</evidence>
<dbReference type="RefSeq" id="WP_309939159.1">
    <property type="nucleotide sequence ID" value="NZ_AP025305.1"/>
</dbReference>
<protein>
    <submittedName>
        <fullName evidence="2">Uncharacterized protein</fullName>
    </submittedName>
</protein>
<dbReference type="AlphaFoldDB" id="A0AAE3XMU8"/>
<name>A0AAE3XMU8_9BACT</name>
<accession>A0AAE3XMU8</accession>
<evidence type="ECO:0000256" key="1">
    <source>
        <dbReference type="SAM" id="Phobius"/>
    </source>
</evidence>
<feature type="transmembrane region" description="Helical" evidence="1">
    <location>
        <begin position="67"/>
        <end position="88"/>
    </location>
</feature>